<evidence type="ECO:0000313" key="1">
    <source>
        <dbReference type="EMBL" id="VAX34840.1"/>
    </source>
</evidence>
<dbReference type="PROSITE" id="PS51257">
    <property type="entry name" value="PROKAR_LIPOPROTEIN"/>
    <property type="match status" value="1"/>
</dbReference>
<accession>A0A3B1DIR8</accession>
<name>A0A3B1DIR8_9ZZZZ</name>
<feature type="non-terminal residue" evidence="1">
    <location>
        <position position="174"/>
    </location>
</feature>
<organism evidence="1">
    <name type="scientific">hydrothermal vent metagenome</name>
    <dbReference type="NCBI Taxonomy" id="652676"/>
    <lineage>
        <taxon>unclassified sequences</taxon>
        <taxon>metagenomes</taxon>
        <taxon>ecological metagenomes</taxon>
    </lineage>
</organism>
<sequence>MKVKSIYLIITLSILIFTQGCSSIHNQRISNQFHRPQNLRNFFDTLDQGVKSAKVQDTSNFAVKGFPYLRSDRLSVGLKKQLTTQIQKEYWVERMRQLDLAARKKEIQNLSNEEIKTITNQLNIKSNRETILSKIFFVSDKLFIQDKQHSNYYQTVIKHVKDPSEYSLLMRTLG</sequence>
<reference evidence="1" key="1">
    <citation type="submission" date="2018-06" db="EMBL/GenBank/DDBJ databases">
        <authorList>
            <person name="Zhirakovskaya E."/>
        </authorList>
    </citation>
    <scope>NUCLEOTIDE SEQUENCE</scope>
</reference>
<protein>
    <recommendedName>
        <fullName evidence="2">Lipoprotein</fullName>
    </recommendedName>
</protein>
<evidence type="ECO:0008006" key="2">
    <source>
        <dbReference type="Google" id="ProtNLM"/>
    </source>
</evidence>
<dbReference type="AlphaFoldDB" id="A0A3B1DIR8"/>
<gene>
    <name evidence="1" type="ORF">MNBD_UNCLBAC01-1465</name>
</gene>
<proteinExistence type="predicted"/>
<dbReference type="EMBL" id="UOGJ01000010">
    <property type="protein sequence ID" value="VAX34840.1"/>
    <property type="molecule type" value="Genomic_DNA"/>
</dbReference>